<sequence>MSIALNPLHSLGDYAEQYAADKRLRLFDIFMPQTAGDIAMHIHQDLSYKNAYVEDGVFKVISTDELKALGTQRQQSLTQKIYQQAGQGIGFFYAKCQLHDNPADHSLSQQVLQWLNSESLLNDIRKMTGHDDITGANGQATRFYPGHFLTRHNDVNEHDNRKVAYVLNFTPEWHPDWGGLLQFYHDNGNPKDTWVPIFNSLALFDVTHPHAVSYVAPFARKPRIAITGWFTGDSPK</sequence>
<comment type="caution">
    <text evidence="5">The sequence shown here is derived from an EMBL/GenBank/DDBJ whole genome shotgun (WGS) entry which is preliminary data.</text>
</comment>
<dbReference type="PANTHER" id="PTHR12117">
    <property type="entry name" value="HISTONE ACETYLTRANSFERASE COMPLEX"/>
    <property type="match status" value="1"/>
</dbReference>
<accession>A0ABV9LXL9</accession>
<protein>
    <submittedName>
        <fullName evidence="5">2OG-Fe(II) oxygenase</fullName>
    </submittedName>
</protein>
<evidence type="ECO:0000256" key="1">
    <source>
        <dbReference type="ARBA" id="ARBA00001961"/>
    </source>
</evidence>
<reference evidence="6" key="1">
    <citation type="journal article" date="2019" name="Int. J. Syst. Evol. Microbiol.">
        <title>The Global Catalogue of Microorganisms (GCM) 10K type strain sequencing project: providing services to taxonomists for standard genome sequencing and annotation.</title>
        <authorList>
            <consortium name="The Broad Institute Genomics Platform"/>
            <consortium name="The Broad Institute Genome Sequencing Center for Infectious Disease"/>
            <person name="Wu L."/>
            <person name="Ma J."/>
        </authorList>
    </citation>
    <scope>NUCLEOTIDE SEQUENCE [LARGE SCALE GENOMIC DNA]</scope>
    <source>
        <strain evidence="6">KACC 12507</strain>
    </source>
</reference>
<evidence type="ECO:0000313" key="5">
    <source>
        <dbReference type="EMBL" id="MFC4701312.1"/>
    </source>
</evidence>
<comment type="cofactor">
    <cofactor evidence="1">
        <name>L-ascorbate</name>
        <dbReference type="ChEBI" id="CHEBI:38290"/>
    </cofactor>
</comment>
<dbReference type="InterPro" id="IPR039558">
    <property type="entry name" value="TPA1/OFD1_N"/>
</dbReference>
<evidence type="ECO:0000256" key="2">
    <source>
        <dbReference type="ARBA" id="ARBA00022964"/>
    </source>
</evidence>
<dbReference type="Gene3D" id="2.60.120.620">
    <property type="entry name" value="q2cbj1_9rhob like domain"/>
    <property type="match status" value="1"/>
</dbReference>
<dbReference type="EMBL" id="JBHSGU010000009">
    <property type="protein sequence ID" value="MFC4701312.1"/>
    <property type="molecule type" value="Genomic_DNA"/>
</dbReference>
<dbReference type="SMART" id="SM00702">
    <property type="entry name" value="P4Hc"/>
    <property type="match status" value="1"/>
</dbReference>
<keyword evidence="3" id="KW-0560">Oxidoreductase</keyword>
<keyword evidence="6" id="KW-1185">Reference proteome</keyword>
<dbReference type="PANTHER" id="PTHR12117:SF0">
    <property type="entry name" value="PROLYL 3-HYDROXYLASE OGFOD1"/>
    <property type="match status" value="1"/>
</dbReference>
<dbReference type="Proteomes" id="UP001595897">
    <property type="component" value="Unassembled WGS sequence"/>
</dbReference>
<dbReference type="InterPro" id="IPR006620">
    <property type="entry name" value="Pro_4_hyd_alph"/>
</dbReference>
<organism evidence="5 6">
    <name type="scientific">Glaciecola siphonariae</name>
    <dbReference type="NCBI Taxonomy" id="521012"/>
    <lineage>
        <taxon>Bacteria</taxon>
        <taxon>Pseudomonadati</taxon>
        <taxon>Pseudomonadota</taxon>
        <taxon>Gammaproteobacteria</taxon>
        <taxon>Alteromonadales</taxon>
        <taxon>Alteromonadaceae</taxon>
        <taxon>Glaciecola</taxon>
    </lineage>
</organism>
<dbReference type="InterPro" id="IPR051842">
    <property type="entry name" value="uS12_prolyl_hydroxylase"/>
</dbReference>
<feature type="domain" description="Prolyl 4-hydroxylase alpha subunit" evidence="4">
    <location>
        <begin position="22"/>
        <end position="231"/>
    </location>
</feature>
<proteinExistence type="predicted"/>
<evidence type="ECO:0000256" key="3">
    <source>
        <dbReference type="ARBA" id="ARBA00023002"/>
    </source>
</evidence>
<gene>
    <name evidence="5" type="ORF">ACFO4O_14170</name>
</gene>
<keyword evidence="2" id="KW-0223">Dioxygenase</keyword>
<evidence type="ECO:0000259" key="4">
    <source>
        <dbReference type="SMART" id="SM00702"/>
    </source>
</evidence>
<dbReference type="RefSeq" id="WP_382409678.1">
    <property type="nucleotide sequence ID" value="NZ_JBHSGU010000009.1"/>
</dbReference>
<evidence type="ECO:0000313" key="6">
    <source>
        <dbReference type="Proteomes" id="UP001595897"/>
    </source>
</evidence>
<name>A0ABV9LXL9_9ALTE</name>
<dbReference type="Pfam" id="PF13661">
    <property type="entry name" value="2OG-FeII_Oxy_4"/>
    <property type="match status" value="1"/>
</dbReference>